<dbReference type="Proteomes" id="UP000070544">
    <property type="component" value="Unassembled WGS sequence"/>
</dbReference>
<gene>
    <name evidence="8" type="ORF">M427DRAFT_48780</name>
</gene>
<dbReference type="Pfam" id="PF13896">
    <property type="entry name" value="Glyco_transf_49"/>
    <property type="match status" value="2"/>
</dbReference>
<dbReference type="EMBL" id="KQ965839">
    <property type="protein sequence ID" value="KXS10026.1"/>
    <property type="molecule type" value="Genomic_DNA"/>
</dbReference>
<dbReference type="OrthoDB" id="2154822at2759"/>
<reference evidence="8 9" key="1">
    <citation type="journal article" date="2015" name="Genome Biol. Evol.">
        <title>Phylogenomic analyses indicate that early fungi evolved digesting cell walls of algal ancestors of land plants.</title>
        <authorList>
            <person name="Chang Y."/>
            <person name="Wang S."/>
            <person name="Sekimoto S."/>
            <person name="Aerts A.L."/>
            <person name="Choi C."/>
            <person name="Clum A."/>
            <person name="LaButti K.M."/>
            <person name="Lindquist E.A."/>
            <person name="Yee Ngan C."/>
            <person name="Ohm R.A."/>
            <person name="Salamov A.A."/>
            <person name="Grigoriev I.V."/>
            <person name="Spatafora J.W."/>
            <person name="Berbee M.L."/>
        </authorList>
    </citation>
    <scope>NUCLEOTIDE SEQUENCE [LARGE SCALE GENOMIC DNA]</scope>
    <source>
        <strain evidence="8 9">JEL478</strain>
    </source>
</reference>
<dbReference type="AlphaFoldDB" id="A0A138ZZT4"/>
<evidence type="ECO:0000256" key="6">
    <source>
        <dbReference type="ARBA" id="ARBA00023180"/>
    </source>
</evidence>
<keyword evidence="4" id="KW-1133">Transmembrane helix</keyword>
<organism evidence="8 9">
    <name type="scientific">Gonapodya prolifera (strain JEL478)</name>
    <name type="common">Monoblepharis prolifera</name>
    <dbReference type="NCBI Taxonomy" id="1344416"/>
    <lineage>
        <taxon>Eukaryota</taxon>
        <taxon>Fungi</taxon>
        <taxon>Fungi incertae sedis</taxon>
        <taxon>Chytridiomycota</taxon>
        <taxon>Chytridiomycota incertae sedis</taxon>
        <taxon>Monoblepharidomycetes</taxon>
        <taxon>Monoblepharidales</taxon>
        <taxon>Gonapodyaceae</taxon>
        <taxon>Gonapodya</taxon>
    </lineage>
</organism>
<evidence type="ECO:0000256" key="1">
    <source>
        <dbReference type="ARBA" id="ARBA00004606"/>
    </source>
</evidence>
<keyword evidence="6" id="KW-0325">Glycoprotein</keyword>
<evidence type="ECO:0000256" key="2">
    <source>
        <dbReference type="ARBA" id="ARBA00022692"/>
    </source>
</evidence>
<keyword evidence="3" id="KW-0735">Signal-anchor</keyword>
<dbReference type="PANTHER" id="PTHR12270:SF52">
    <property type="entry name" value="GLYCOSYLTRANSFERASE-LIKE PROTEIN GNT13-RELATED"/>
    <property type="match status" value="1"/>
</dbReference>
<keyword evidence="2" id="KW-0812">Transmembrane</keyword>
<evidence type="ECO:0000256" key="4">
    <source>
        <dbReference type="ARBA" id="ARBA00022989"/>
    </source>
</evidence>
<dbReference type="InterPro" id="IPR051292">
    <property type="entry name" value="Xyl/GlcA_transferase"/>
</dbReference>
<dbReference type="GO" id="GO:0042285">
    <property type="term" value="F:xylosyltransferase activity"/>
    <property type="evidence" value="ECO:0007669"/>
    <property type="project" value="TreeGrafter"/>
</dbReference>
<feature type="signal peptide" evidence="7">
    <location>
        <begin position="1"/>
        <end position="22"/>
    </location>
</feature>
<keyword evidence="7" id="KW-0732">Signal</keyword>
<accession>A0A138ZZT4</accession>
<proteinExistence type="predicted"/>
<keyword evidence="9" id="KW-1185">Reference proteome</keyword>
<name>A0A138ZZT4_GONPJ</name>
<dbReference type="GO" id="GO:0015020">
    <property type="term" value="F:glucuronosyltransferase activity"/>
    <property type="evidence" value="ECO:0007669"/>
    <property type="project" value="TreeGrafter"/>
</dbReference>
<evidence type="ECO:0000313" key="9">
    <source>
        <dbReference type="Proteomes" id="UP000070544"/>
    </source>
</evidence>
<dbReference type="GO" id="GO:0016020">
    <property type="term" value="C:membrane"/>
    <property type="evidence" value="ECO:0007669"/>
    <property type="project" value="UniProtKB-SubCell"/>
</dbReference>
<comment type="subcellular location">
    <subcellularLocation>
        <location evidence="1">Membrane</location>
        <topology evidence="1">Single-pass type II membrane protein</topology>
    </subcellularLocation>
</comment>
<sequence length="416" mass="47968">MLRARRCTRLLAVLALFLVVLSLLTHQNVGSILLLRRDQHRFPRLKRGHTEIDSSVRHELNISASAPRAVVEYKTVPLLTAPSQSRHESDVTIFTQLSLDRLDRLEMLATLWEGPISVALYIDDLPKNASLVRVVEDIKKTLQPVANGRMVLTVVLGPHFVAPSNLTYHPYDILYPINHLRNLALKQCTTEFVFSIDVDFLPSEGLYKALMMPQMLEWMRSASEGRVAVFVIPAFELTSKITGPQNFTRNRFSVLCSAGVLVPFHSRQIIPRETRDPEKVDLWCRGNLSEYHVKITETHALTNYPMWLSNPPLPYLIPVNPRQPSRKYEPYYISRRDQLPSFDERFRGYSFNKRLHSIELQYRGVQFWVLPQGALKGDVKAEVGRLYNQALNELRRRFLENDHIDEGEMKDEGEID</sequence>
<keyword evidence="5" id="KW-0472">Membrane</keyword>
<evidence type="ECO:0000256" key="7">
    <source>
        <dbReference type="SAM" id="SignalP"/>
    </source>
</evidence>
<evidence type="ECO:0000313" key="8">
    <source>
        <dbReference type="EMBL" id="KXS10026.1"/>
    </source>
</evidence>
<dbReference type="GO" id="GO:0035269">
    <property type="term" value="P:protein O-linked glycosylation via mannose"/>
    <property type="evidence" value="ECO:0007669"/>
    <property type="project" value="TreeGrafter"/>
</dbReference>
<keyword evidence="8" id="KW-0808">Transferase</keyword>
<evidence type="ECO:0000256" key="3">
    <source>
        <dbReference type="ARBA" id="ARBA00022968"/>
    </source>
</evidence>
<evidence type="ECO:0000256" key="5">
    <source>
        <dbReference type="ARBA" id="ARBA00023136"/>
    </source>
</evidence>
<protein>
    <submittedName>
        <fullName evidence="8">Glycosyltransferase family 49 protein</fullName>
    </submittedName>
</protein>
<dbReference type="PANTHER" id="PTHR12270">
    <property type="entry name" value="GLYCOSYLTRANSFERASE-RELATED"/>
    <property type="match status" value="1"/>
</dbReference>
<feature type="chain" id="PRO_5007295798" evidence="7">
    <location>
        <begin position="23"/>
        <end position="416"/>
    </location>
</feature>